<proteinExistence type="predicted"/>
<name>A0ABQ6NC46_9STRA</name>
<dbReference type="PROSITE" id="PS51184">
    <property type="entry name" value="JMJC"/>
    <property type="match status" value="1"/>
</dbReference>
<accession>A0ABQ6NC46</accession>
<dbReference type="EMBL" id="BRYB01006675">
    <property type="protein sequence ID" value="GMI54820.1"/>
    <property type="molecule type" value="Genomic_DNA"/>
</dbReference>
<feature type="domain" description="JmjC" evidence="1">
    <location>
        <begin position="179"/>
        <end position="330"/>
    </location>
</feature>
<dbReference type="Gene3D" id="2.60.120.650">
    <property type="entry name" value="Cupin"/>
    <property type="match status" value="1"/>
</dbReference>
<dbReference type="Proteomes" id="UP001165060">
    <property type="component" value="Unassembled WGS sequence"/>
</dbReference>
<dbReference type="InterPro" id="IPR003347">
    <property type="entry name" value="JmjC_dom"/>
</dbReference>
<evidence type="ECO:0000313" key="2">
    <source>
        <dbReference type="EMBL" id="GMI54820.1"/>
    </source>
</evidence>
<protein>
    <recommendedName>
        <fullName evidence="1">JmjC domain-containing protein</fullName>
    </recommendedName>
</protein>
<evidence type="ECO:0000259" key="1">
    <source>
        <dbReference type="PROSITE" id="PS51184"/>
    </source>
</evidence>
<keyword evidence="3" id="KW-1185">Reference proteome</keyword>
<organism evidence="2 3">
    <name type="scientific">Tetraparma gracilis</name>
    <dbReference type="NCBI Taxonomy" id="2962635"/>
    <lineage>
        <taxon>Eukaryota</taxon>
        <taxon>Sar</taxon>
        <taxon>Stramenopiles</taxon>
        <taxon>Ochrophyta</taxon>
        <taxon>Bolidophyceae</taxon>
        <taxon>Parmales</taxon>
        <taxon>Triparmaceae</taxon>
        <taxon>Tetraparma</taxon>
    </lineage>
</organism>
<evidence type="ECO:0000313" key="3">
    <source>
        <dbReference type="Proteomes" id="UP001165060"/>
    </source>
</evidence>
<gene>
    <name evidence="2" type="ORF">TeGR_g9241</name>
</gene>
<sequence>MRPIARIAEADLTPELFITKYLSKQEPLIIMRSEGSRGDVKERILNHCGDERVDLMSTMVRRWLGEMSPALAGIFSVVMKKFGGTSLEEWKRARTDVEIKDFAKGASAEGPPLPTPGAIQRLLMPRLLSLLLSFTSSPPYLADLETGKVCAGAFETAESKPTSVEAAVGEWLAERERETGVYSAGDWAPVPVGGAGNPARRKGSSSPAASDRLFWGGPGASTYPLHRDELDADAFFEVWEGCKDFVMVDAREREKLARVDWPGFHIWHDDLFGGAPAGLERGWSGRVSAGETLYMPGELIHAARVGCVGTINLCRRPWPASAARDLGEELEEMRLEIGKEAVRQRSWIYRTIERGKELEQIWRFVRRGGIGL</sequence>
<dbReference type="SUPFAM" id="SSF51197">
    <property type="entry name" value="Clavaminate synthase-like"/>
    <property type="match status" value="1"/>
</dbReference>
<comment type="caution">
    <text evidence="2">The sequence shown here is derived from an EMBL/GenBank/DDBJ whole genome shotgun (WGS) entry which is preliminary data.</text>
</comment>
<reference evidence="2 3" key="1">
    <citation type="journal article" date="2023" name="Commun. Biol.">
        <title>Genome analysis of Parmales, the sister group of diatoms, reveals the evolutionary specialization of diatoms from phago-mixotrophs to photoautotrophs.</title>
        <authorList>
            <person name="Ban H."/>
            <person name="Sato S."/>
            <person name="Yoshikawa S."/>
            <person name="Yamada K."/>
            <person name="Nakamura Y."/>
            <person name="Ichinomiya M."/>
            <person name="Sato N."/>
            <person name="Blanc-Mathieu R."/>
            <person name="Endo H."/>
            <person name="Kuwata A."/>
            <person name="Ogata H."/>
        </authorList>
    </citation>
    <scope>NUCLEOTIDE SEQUENCE [LARGE SCALE GENOMIC DNA]</scope>
</reference>